<gene>
    <name evidence="1" type="ORF">Cvel_6556</name>
</gene>
<dbReference type="VEuPathDB" id="CryptoDB:Cvel_6556"/>
<dbReference type="AlphaFoldDB" id="A0A0G4HEL5"/>
<proteinExistence type="predicted"/>
<protein>
    <submittedName>
        <fullName evidence="1">Uncharacterized protein</fullName>
    </submittedName>
</protein>
<dbReference type="PhylomeDB" id="A0A0G4HEL5"/>
<organism evidence="1">
    <name type="scientific">Chromera velia CCMP2878</name>
    <dbReference type="NCBI Taxonomy" id="1169474"/>
    <lineage>
        <taxon>Eukaryota</taxon>
        <taxon>Sar</taxon>
        <taxon>Alveolata</taxon>
        <taxon>Colpodellida</taxon>
        <taxon>Chromeraceae</taxon>
        <taxon>Chromera</taxon>
    </lineage>
</organism>
<name>A0A0G4HEL5_9ALVE</name>
<reference evidence="1" key="1">
    <citation type="submission" date="2014-11" db="EMBL/GenBank/DDBJ databases">
        <authorList>
            <person name="Otto D Thomas"/>
            <person name="Naeem Raeece"/>
        </authorList>
    </citation>
    <scope>NUCLEOTIDE SEQUENCE</scope>
</reference>
<dbReference type="EMBL" id="CDMZ01002462">
    <property type="protein sequence ID" value="CEM42482.1"/>
    <property type="molecule type" value="Genomic_DNA"/>
</dbReference>
<accession>A0A0G4HEL5</accession>
<sequence>MGYKHPAGFQFQTPRSLFTSAFPTATPEVRVLEAHRLGHHELASCDWGCQLLLRTDESHFCTYMELADDFFCALSVQDTKGIAKSRAYKLRFELMARRCGLL</sequence>
<evidence type="ECO:0000313" key="1">
    <source>
        <dbReference type="EMBL" id="CEM42482.1"/>
    </source>
</evidence>